<reference evidence="10 11" key="1">
    <citation type="submission" date="2023-08" db="EMBL/GenBank/DDBJ databases">
        <title>Black Yeasts Isolated from many extreme environments.</title>
        <authorList>
            <person name="Coleine C."/>
            <person name="Stajich J.E."/>
            <person name="Selbmann L."/>
        </authorList>
    </citation>
    <scope>NUCLEOTIDE SEQUENCE [LARGE SCALE GENOMIC DNA]</scope>
    <source>
        <strain evidence="10 11">CCFEE 5935</strain>
    </source>
</reference>
<evidence type="ECO:0000256" key="9">
    <source>
        <dbReference type="ARBA" id="ARBA00061312"/>
    </source>
</evidence>
<evidence type="ECO:0000256" key="2">
    <source>
        <dbReference type="ARBA" id="ARBA00004496"/>
    </source>
</evidence>
<dbReference type="SUPFAM" id="SSF52540">
    <property type="entry name" value="P-loop containing nucleoside triphosphate hydrolases"/>
    <property type="match status" value="1"/>
</dbReference>
<accession>A0AAV9NUC2</accession>
<dbReference type="EMBL" id="JAVRRT010000027">
    <property type="protein sequence ID" value="KAK5163274.1"/>
    <property type="molecule type" value="Genomic_DNA"/>
</dbReference>
<keyword evidence="4" id="KW-0808">Transferase</keyword>
<evidence type="ECO:0008006" key="12">
    <source>
        <dbReference type="Google" id="ProtNLM"/>
    </source>
</evidence>
<evidence type="ECO:0000313" key="10">
    <source>
        <dbReference type="EMBL" id="KAK5163274.1"/>
    </source>
</evidence>
<evidence type="ECO:0000256" key="6">
    <source>
        <dbReference type="ARBA" id="ARBA00022777"/>
    </source>
</evidence>
<dbReference type="Gene3D" id="3.40.50.300">
    <property type="entry name" value="P-loop containing nucleotide triphosphate hydrolases"/>
    <property type="match status" value="1"/>
</dbReference>
<protein>
    <recommendedName>
        <fullName evidence="12">Uridine/cytidine kinase</fullName>
    </recommendedName>
</protein>
<comment type="subcellular location">
    <subcellularLocation>
        <location evidence="2">Cytoplasm</location>
    </subcellularLocation>
    <subcellularLocation>
        <location evidence="1">Nucleus</location>
    </subcellularLocation>
</comment>
<evidence type="ECO:0000256" key="1">
    <source>
        <dbReference type="ARBA" id="ARBA00004123"/>
    </source>
</evidence>
<dbReference type="GO" id="GO:0005737">
    <property type="term" value="C:cytoplasm"/>
    <property type="evidence" value="ECO:0007669"/>
    <property type="project" value="UniProtKB-SubCell"/>
</dbReference>
<evidence type="ECO:0000313" key="11">
    <source>
        <dbReference type="Proteomes" id="UP001337655"/>
    </source>
</evidence>
<dbReference type="RefSeq" id="XP_064653799.1">
    <property type="nucleotide sequence ID" value="XM_064808077.1"/>
</dbReference>
<gene>
    <name evidence="10" type="ORF">LTR77_010860</name>
</gene>
<keyword evidence="8" id="KW-0539">Nucleus</keyword>
<keyword evidence="11" id="KW-1185">Reference proteome</keyword>
<keyword evidence="6" id="KW-0418">Kinase</keyword>
<dbReference type="GO" id="GO:0016301">
    <property type="term" value="F:kinase activity"/>
    <property type="evidence" value="ECO:0007669"/>
    <property type="project" value="UniProtKB-KW"/>
</dbReference>
<keyword evidence="3" id="KW-0963">Cytoplasm</keyword>
<evidence type="ECO:0000256" key="4">
    <source>
        <dbReference type="ARBA" id="ARBA00022679"/>
    </source>
</evidence>
<dbReference type="InterPro" id="IPR027417">
    <property type="entry name" value="P-loop_NTPase"/>
</dbReference>
<evidence type="ECO:0000256" key="3">
    <source>
        <dbReference type="ARBA" id="ARBA00022490"/>
    </source>
</evidence>
<keyword evidence="5" id="KW-0547">Nucleotide-binding</keyword>
<dbReference type="GO" id="GO:0005634">
    <property type="term" value="C:nucleus"/>
    <property type="evidence" value="ECO:0007669"/>
    <property type="project" value="UniProtKB-SubCell"/>
</dbReference>
<comment type="similarity">
    <text evidence="9">Belongs to the GLYK kinase family.</text>
</comment>
<evidence type="ECO:0000256" key="5">
    <source>
        <dbReference type="ARBA" id="ARBA00022741"/>
    </source>
</evidence>
<keyword evidence="7" id="KW-0067">ATP-binding</keyword>
<dbReference type="FunFam" id="3.40.50.300:FF:001691">
    <property type="entry name" value="Probable ATP-dependent kinase TDA10"/>
    <property type="match status" value="1"/>
</dbReference>
<dbReference type="Proteomes" id="UP001337655">
    <property type="component" value="Unassembled WGS sequence"/>
</dbReference>
<evidence type="ECO:0000256" key="7">
    <source>
        <dbReference type="ARBA" id="ARBA00022840"/>
    </source>
</evidence>
<organism evidence="10 11">
    <name type="scientific">Saxophila tyrrhenica</name>
    <dbReference type="NCBI Taxonomy" id="1690608"/>
    <lineage>
        <taxon>Eukaryota</taxon>
        <taxon>Fungi</taxon>
        <taxon>Dikarya</taxon>
        <taxon>Ascomycota</taxon>
        <taxon>Pezizomycotina</taxon>
        <taxon>Dothideomycetes</taxon>
        <taxon>Dothideomycetidae</taxon>
        <taxon>Mycosphaerellales</taxon>
        <taxon>Extremaceae</taxon>
        <taxon>Saxophila</taxon>
    </lineage>
</organism>
<sequence length="310" mass="35587">MPDMLDDRSQHCVPFILDRISDHRAHYQSKNEQPPPFFLGLNGVQGAGKTTLVNTLHETLTQPPHSLPTLVLSIDDLYLPHSKQEELAAVHPDNPLVQHRGEPSTHDIELGKRLFRSLASRESNIKVPGYDKSAFNGAGDQKPEGEWAVVNEDGKEKVDVVIFEGWCVGFRALSDGEVEDKWKRAKEEFERKGDGYKGQLGKQRLESVMFVNEKLREYDELTDRFGAFIHIDAEDPLYVYDWRLEPERAMRKEKGKGMSDEQVIKFVDGYFPAYELYTDVLRNGIFGDEKGKQLRLVVEKNRRVKDVHHQ</sequence>
<dbReference type="GO" id="GO:0005524">
    <property type="term" value="F:ATP binding"/>
    <property type="evidence" value="ECO:0007669"/>
    <property type="project" value="UniProtKB-KW"/>
</dbReference>
<dbReference type="AlphaFoldDB" id="A0AAV9NUC2"/>
<name>A0AAV9NUC2_9PEZI</name>
<proteinExistence type="inferred from homology"/>
<dbReference type="GeneID" id="89932185"/>
<evidence type="ECO:0000256" key="8">
    <source>
        <dbReference type="ARBA" id="ARBA00023242"/>
    </source>
</evidence>
<dbReference type="PANTHER" id="PTHR10285">
    <property type="entry name" value="URIDINE KINASE"/>
    <property type="match status" value="1"/>
</dbReference>
<comment type="caution">
    <text evidence="10">The sequence shown here is derived from an EMBL/GenBank/DDBJ whole genome shotgun (WGS) entry which is preliminary data.</text>
</comment>